<keyword evidence="10" id="KW-1185">Reference proteome</keyword>
<dbReference type="GO" id="GO:0000278">
    <property type="term" value="P:mitotic cell cycle"/>
    <property type="evidence" value="ECO:0007669"/>
    <property type="project" value="TreeGrafter"/>
</dbReference>
<comment type="subcellular location">
    <subcellularLocation>
        <location evidence="5">Cytoplasm</location>
        <location evidence="5">Cytoskeleton</location>
        <location evidence="5">Microtubule organizing center</location>
    </subcellularLocation>
</comment>
<dbReference type="GO" id="GO:0007020">
    <property type="term" value="P:microtubule nucleation"/>
    <property type="evidence" value="ECO:0007669"/>
    <property type="project" value="InterPro"/>
</dbReference>
<feature type="compositionally biased region" description="Polar residues" evidence="6">
    <location>
        <begin position="33"/>
        <end position="52"/>
    </location>
</feature>
<evidence type="ECO:0000256" key="1">
    <source>
        <dbReference type="ARBA" id="ARBA00010337"/>
    </source>
</evidence>
<dbReference type="EMBL" id="MVGC01000010">
    <property type="protein sequence ID" value="RJE27054.1"/>
    <property type="molecule type" value="Genomic_DNA"/>
</dbReference>
<dbReference type="GO" id="GO:0051011">
    <property type="term" value="F:microtubule minus-end binding"/>
    <property type="evidence" value="ECO:0007669"/>
    <property type="project" value="TreeGrafter"/>
</dbReference>
<dbReference type="AlphaFoldDB" id="A0A3A3A5S4"/>
<dbReference type="FunFam" id="1.20.120.1900:FF:000011">
    <property type="entry name" value="Spindle pole body component"/>
    <property type="match status" value="1"/>
</dbReference>
<dbReference type="GO" id="GO:0043015">
    <property type="term" value="F:gamma-tubulin binding"/>
    <property type="evidence" value="ECO:0007669"/>
    <property type="project" value="InterPro"/>
</dbReference>
<keyword evidence="2 5" id="KW-0963">Cytoplasm</keyword>
<dbReference type="GO" id="GO:0000930">
    <property type="term" value="C:gamma-tubulin complex"/>
    <property type="evidence" value="ECO:0007669"/>
    <property type="project" value="TreeGrafter"/>
</dbReference>
<comment type="caution">
    <text evidence="9">The sequence shown here is derived from an EMBL/GenBank/DDBJ whole genome shotgun (WGS) entry which is preliminary data.</text>
</comment>
<dbReference type="PANTHER" id="PTHR19302">
    <property type="entry name" value="GAMMA TUBULIN COMPLEX PROTEIN"/>
    <property type="match status" value="1"/>
</dbReference>
<dbReference type="InterPro" id="IPR040457">
    <property type="entry name" value="GCP_C"/>
</dbReference>
<protein>
    <recommendedName>
        <fullName evidence="5">Spindle pole body component</fullName>
    </recommendedName>
</protein>
<dbReference type="Proteomes" id="UP000266188">
    <property type="component" value="Unassembled WGS sequence"/>
</dbReference>
<dbReference type="GO" id="GO:0051225">
    <property type="term" value="P:spindle assembly"/>
    <property type="evidence" value="ECO:0007669"/>
    <property type="project" value="TreeGrafter"/>
</dbReference>
<feature type="compositionally biased region" description="Basic and acidic residues" evidence="6">
    <location>
        <begin position="65"/>
        <end position="81"/>
    </location>
</feature>
<dbReference type="GO" id="GO:0051321">
    <property type="term" value="P:meiotic cell cycle"/>
    <property type="evidence" value="ECO:0007669"/>
    <property type="project" value="TreeGrafter"/>
</dbReference>
<dbReference type="InterPro" id="IPR041470">
    <property type="entry name" value="GCP_N"/>
</dbReference>
<reference evidence="10" key="1">
    <citation type="submission" date="2017-02" db="EMBL/GenBank/DDBJ databases">
        <authorList>
            <person name="Tafer H."/>
            <person name="Lopandic K."/>
        </authorList>
    </citation>
    <scope>NUCLEOTIDE SEQUENCE [LARGE SCALE GENOMIC DNA]</scope>
    <source>
        <strain evidence="10">CBS 366.77</strain>
    </source>
</reference>
<evidence type="ECO:0000313" key="9">
    <source>
        <dbReference type="EMBL" id="RJE27054.1"/>
    </source>
</evidence>
<accession>A0A3A3A5S4</accession>
<name>A0A3A3A5S4_9EURO</name>
<comment type="similarity">
    <text evidence="1 5">Belongs to the TUBGCP family.</text>
</comment>
<sequence length="803" mass="90904">MSVNDRRASYMSGPRPRVVSNRVADTEKATPRSGASSFQSDTMDQMRGSTSSHRSKLSREQNVASEKRSERTVVTTKEKAQARTRHPVRESAGAGNRGERERPRAKRSSLADGASPNVRKEKEQVDIPWNPQASLIPHSTAPLACRVSVPPLASASPQTLQPKSLRELSLDGQEAAILEDLLFVFMGFEGQYIHYHSSYDPSAEKDRLTGPQFQLAPGLDPTLRDLTQSMLKIATHYSALEAFVEVQSRAEYGAVSHALCAAIRRLLKDYLILIAQLEGQLLNNPTFTLHVLHLHTMPTGQCLSQLYSLGQELLRRNGLLDQDLDESIDDFDDVDNILEQLKEGGDLVPGAMSSKKICKGGNVLRLLTERLATFSGDPTTKTLLESLLRECSRPYMTMLNEWLHHGGIKDPHAEFLVKEQKWIRREKLEEDYTDEYWEKRYTIRDNEVPPQLEGVKDKVLLAGKYLNVVRECGGVDISKAVKDVPKTLDDPRFLDNVNAAYTYANASLLNLLLTKNSLTTRFRSLKHYFFLDRSDFFSYFLELSASELRKPAKSVNESKLQSLLDLVLRQPGSIAAQDPFKEDVKVRMNKIGLTKWLMQVVSVSGIDQDNPEAAMEKYQAPPTQGAEDEKDIVGFDALELDYSVPFPLSLVISRKTVLRYQLIFRHLLSLRHLENLLVTSWLDQSKVLSWRHKSSDRRLEMWKRRAWNLRSKMLVFVQQLLYFCTAEVIEPNWQNLMDKVNGTDADGSEVTVNGTKQVNRTVDELMQDHVDFLDTCLKECMLTQAKLLKVCWSSGFSATLTSH</sequence>
<dbReference type="Gene3D" id="1.20.120.1900">
    <property type="entry name" value="Gamma-tubulin complex, C-terminal domain"/>
    <property type="match status" value="1"/>
</dbReference>
<keyword evidence="3 5" id="KW-0493">Microtubule</keyword>
<evidence type="ECO:0000256" key="5">
    <source>
        <dbReference type="RuleBase" id="RU363050"/>
    </source>
</evidence>
<proteinExistence type="inferred from homology"/>
<dbReference type="Pfam" id="PF04130">
    <property type="entry name" value="GCP_C_terminal"/>
    <property type="match status" value="1"/>
</dbReference>
<evidence type="ECO:0000259" key="7">
    <source>
        <dbReference type="Pfam" id="PF04130"/>
    </source>
</evidence>
<dbReference type="InterPro" id="IPR007259">
    <property type="entry name" value="GCP"/>
</dbReference>
<dbReference type="OrthoDB" id="2192946at2759"/>
<evidence type="ECO:0000313" key="10">
    <source>
        <dbReference type="Proteomes" id="UP000266188"/>
    </source>
</evidence>
<feature type="domain" description="Gamma tubulin complex component protein N-terminal" evidence="8">
    <location>
        <begin position="178"/>
        <end position="515"/>
    </location>
</feature>
<dbReference type="InterPro" id="IPR042241">
    <property type="entry name" value="GCP_C_sf"/>
</dbReference>
<dbReference type="GO" id="GO:0031122">
    <property type="term" value="P:cytoplasmic microtubule organization"/>
    <property type="evidence" value="ECO:0007669"/>
    <property type="project" value="TreeGrafter"/>
</dbReference>
<feature type="domain" description="Gamma tubulin complex component C-terminal" evidence="7">
    <location>
        <begin position="518"/>
        <end position="789"/>
    </location>
</feature>
<dbReference type="GO" id="GO:0000922">
    <property type="term" value="C:spindle pole"/>
    <property type="evidence" value="ECO:0007669"/>
    <property type="project" value="InterPro"/>
</dbReference>
<evidence type="ECO:0000256" key="3">
    <source>
        <dbReference type="ARBA" id="ARBA00022701"/>
    </source>
</evidence>
<evidence type="ECO:0000259" key="8">
    <source>
        <dbReference type="Pfam" id="PF17681"/>
    </source>
</evidence>
<evidence type="ECO:0000256" key="6">
    <source>
        <dbReference type="SAM" id="MobiDB-lite"/>
    </source>
</evidence>
<evidence type="ECO:0000256" key="2">
    <source>
        <dbReference type="ARBA" id="ARBA00022490"/>
    </source>
</evidence>
<dbReference type="PANTHER" id="PTHR19302:SF13">
    <property type="entry name" value="GAMMA-TUBULIN COMPLEX COMPONENT 2"/>
    <property type="match status" value="1"/>
</dbReference>
<dbReference type="GO" id="GO:0005874">
    <property type="term" value="C:microtubule"/>
    <property type="evidence" value="ECO:0007669"/>
    <property type="project" value="UniProtKB-KW"/>
</dbReference>
<dbReference type="GO" id="GO:0044732">
    <property type="term" value="C:mitotic spindle pole body"/>
    <property type="evidence" value="ECO:0007669"/>
    <property type="project" value="TreeGrafter"/>
</dbReference>
<gene>
    <name evidence="9" type="ORF">PHISCL_00639</name>
</gene>
<keyword evidence="4 5" id="KW-0206">Cytoskeleton</keyword>
<feature type="region of interest" description="Disordered" evidence="6">
    <location>
        <begin position="1"/>
        <end position="126"/>
    </location>
</feature>
<dbReference type="Pfam" id="PF17681">
    <property type="entry name" value="GCP_N_terminal"/>
    <property type="match status" value="1"/>
</dbReference>
<evidence type="ECO:0000256" key="4">
    <source>
        <dbReference type="ARBA" id="ARBA00023212"/>
    </source>
</evidence>
<dbReference type="STRING" id="2070753.A0A3A3A5S4"/>
<organism evidence="9 10">
    <name type="scientific">Aspergillus sclerotialis</name>
    <dbReference type="NCBI Taxonomy" id="2070753"/>
    <lineage>
        <taxon>Eukaryota</taxon>
        <taxon>Fungi</taxon>
        <taxon>Dikarya</taxon>
        <taxon>Ascomycota</taxon>
        <taxon>Pezizomycotina</taxon>
        <taxon>Eurotiomycetes</taxon>
        <taxon>Eurotiomycetidae</taxon>
        <taxon>Eurotiales</taxon>
        <taxon>Aspergillaceae</taxon>
        <taxon>Aspergillus</taxon>
        <taxon>Aspergillus subgen. Polypaecilum</taxon>
    </lineage>
</organism>